<feature type="compositionally biased region" description="Basic and acidic residues" evidence="2">
    <location>
        <begin position="223"/>
        <end position="235"/>
    </location>
</feature>
<feature type="compositionally biased region" description="Basic and acidic residues" evidence="2">
    <location>
        <begin position="193"/>
        <end position="207"/>
    </location>
</feature>
<evidence type="ECO:0000313" key="4">
    <source>
        <dbReference type="EMBL" id="SSX27919.1"/>
    </source>
</evidence>
<dbReference type="PANTHER" id="PTHR33324">
    <property type="entry name" value="EXPRESSED PROTEIN"/>
    <property type="match status" value="1"/>
</dbReference>
<feature type="transmembrane region" description="Helical" evidence="3">
    <location>
        <begin position="12"/>
        <end position="33"/>
    </location>
</feature>
<dbReference type="AlphaFoldDB" id="A0A336MG70"/>
<keyword evidence="3" id="KW-0472">Membrane</keyword>
<keyword evidence="1" id="KW-0175">Coiled coil</keyword>
<name>A0A336MG70_CULSO</name>
<dbReference type="EMBL" id="UFQT01000900">
    <property type="protein sequence ID" value="SSX27919.1"/>
    <property type="molecule type" value="Genomic_DNA"/>
</dbReference>
<evidence type="ECO:0000256" key="3">
    <source>
        <dbReference type="SAM" id="Phobius"/>
    </source>
</evidence>
<proteinExistence type="predicted"/>
<evidence type="ECO:0000256" key="2">
    <source>
        <dbReference type="SAM" id="MobiDB-lite"/>
    </source>
</evidence>
<keyword evidence="3" id="KW-1133">Transmembrane helix</keyword>
<evidence type="ECO:0000256" key="1">
    <source>
        <dbReference type="SAM" id="Coils"/>
    </source>
</evidence>
<organism evidence="4">
    <name type="scientific">Culicoides sonorensis</name>
    <name type="common">Biting midge</name>
    <dbReference type="NCBI Taxonomy" id="179676"/>
    <lineage>
        <taxon>Eukaryota</taxon>
        <taxon>Metazoa</taxon>
        <taxon>Ecdysozoa</taxon>
        <taxon>Arthropoda</taxon>
        <taxon>Hexapoda</taxon>
        <taxon>Insecta</taxon>
        <taxon>Pterygota</taxon>
        <taxon>Neoptera</taxon>
        <taxon>Endopterygota</taxon>
        <taxon>Diptera</taxon>
        <taxon>Nematocera</taxon>
        <taxon>Chironomoidea</taxon>
        <taxon>Ceratopogonidae</taxon>
        <taxon>Ceratopogoninae</taxon>
        <taxon>Culicoides</taxon>
        <taxon>Monoculicoides</taxon>
    </lineage>
</organism>
<reference evidence="4" key="1">
    <citation type="submission" date="2018-07" db="EMBL/GenBank/DDBJ databases">
        <authorList>
            <person name="Quirk P.G."/>
            <person name="Krulwich T.A."/>
        </authorList>
    </citation>
    <scope>NUCLEOTIDE SEQUENCE</scope>
</reference>
<feature type="coiled-coil region" evidence="1">
    <location>
        <begin position="251"/>
        <end position="317"/>
    </location>
</feature>
<sequence>MEIEFSRKKRNFLSVNMLFIFFAMSHLGFFLYIDEKNPYQLEEVLVKVEKFIQLCIKFKGGIIMMFNIAGDLTKFEKPTIQRYYQRLLDEKFTDSFKDFNWMALKNKMSSLKTQYGNAKKWMSHTGNGVLETEGKDSVEDTILRICAQYYKMEEIFSQRKNLNPGPILNSETYQEIEFLADSENDSPLDNNNDETRYVPENADHENENTDNATENQGYSQEITDNRNKDSENEPRSKRRKTAASGSAAYILLEMQEKRNEIETERANKQLELEKLKLDLEMQRFESENLKWRAEFDLKKQEEENRLLIRKLELEFEEKIAKQKMETEASLRRFELELKYKKD</sequence>
<dbReference type="VEuPathDB" id="VectorBase:CSON014958"/>
<feature type="region of interest" description="Disordered" evidence="2">
    <location>
        <begin position="182"/>
        <end position="244"/>
    </location>
</feature>
<gene>
    <name evidence="4" type="primary">CSON014958</name>
</gene>
<dbReference type="OMA" id="VHETSNG"/>
<protein>
    <submittedName>
        <fullName evidence="4">CSON014958 protein</fullName>
    </submittedName>
</protein>
<dbReference type="PANTHER" id="PTHR33324:SF2">
    <property type="entry name" value="MYB_SANT-LIKE DNA-BINDING DOMAIN-CONTAINING PROTEIN"/>
    <property type="match status" value="1"/>
</dbReference>
<accession>A0A336MG70</accession>
<keyword evidence="3" id="KW-0812">Transmembrane</keyword>
<feature type="compositionally biased region" description="Polar residues" evidence="2">
    <location>
        <begin position="209"/>
        <end position="222"/>
    </location>
</feature>